<comment type="caution">
    <text evidence="3">The sequence shown here is derived from an EMBL/GenBank/DDBJ whole genome shotgun (WGS) entry which is preliminary data.</text>
</comment>
<dbReference type="EMBL" id="JATAAI010000013">
    <property type="protein sequence ID" value="KAK1741590.1"/>
    <property type="molecule type" value="Genomic_DNA"/>
</dbReference>
<evidence type="ECO:0000313" key="4">
    <source>
        <dbReference type="Proteomes" id="UP001224775"/>
    </source>
</evidence>
<keyword evidence="2" id="KW-0732">Signal</keyword>
<gene>
    <name evidence="3" type="ORF">QTG54_008068</name>
</gene>
<dbReference type="Pfam" id="PF07209">
    <property type="entry name" value="DUF1415"/>
    <property type="match status" value="1"/>
</dbReference>
<organism evidence="3 4">
    <name type="scientific">Skeletonema marinoi</name>
    <dbReference type="NCBI Taxonomy" id="267567"/>
    <lineage>
        <taxon>Eukaryota</taxon>
        <taxon>Sar</taxon>
        <taxon>Stramenopiles</taxon>
        <taxon>Ochrophyta</taxon>
        <taxon>Bacillariophyta</taxon>
        <taxon>Coscinodiscophyceae</taxon>
        <taxon>Thalassiosirophycidae</taxon>
        <taxon>Thalassiosirales</taxon>
        <taxon>Skeletonemataceae</taxon>
        <taxon>Skeletonema</taxon>
        <taxon>Skeletonema marinoi-dohrnii complex</taxon>
    </lineage>
</organism>
<dbReference type="InterPro" id="IPR009858">
    <property type="entry name" value="DUF1415"/>
</dbReference>
<feature type="chain" id="PRO_5042060383" evidence="2">
    <location>
        <begin position="34"/>
        <end position="432"/>
    </location>
</feature>
<feature type="signal peptide" evidence="2">
    <location>
        <begin position="1"/>
        <end position="33"/>
    </location>
</feature>
<sequence length="432" mass="48223">MCRRNAMMASTTTVHLLQIILLLSTCLIHCTTCFSLHRTSLFTSQHWRNNHHNLHTSHHHQPLNCHFTTTATALSASSQDTTTIDQWKYHASYDDSDEVIHGKYNAVITKTTDLTNRWIGSLDPSSPLDTTTLQTIHTNNNNNAVSPPIEALTAIQATHRWADKFVRQLNLCPWAGSSLDKDGAICYWALLIDDEHDDDEGMVLNKMEEIVREAGVQLTLVTSDDDEEGDGGRIDPSVAISFIVLVPMKRRTNSNNNNSNNSDVLPDFGSFHEFFIDLEDRLLDECDDYWDEVDAADNDDNEETNDNTVLSNVNSLGCEITIASFHPKWQFNGSNEQTDGDAIDYEKRTPYPTISIVMSSVIESLMKEREDGGGSSEDDGSGTSSALATERIADLNEKTLCAIGRDRLKEIFDEEVLGCPMNARADDVMSDE</sequence>
<evidence type="ECO:0000256" key="2">
    <source>
        <dbReference type="SAM" id="SignalP"/>
    </source>
</evidence>
<dbReference type="AlphaFoldDB" id="A0AAD8YAP7"/>
<name>A0AAD8YAP7_9STRA</name>
<accession>A0AAD8YAP7</accession>
<evidence type="ECO:0000313" key="3">
    <source>
        <dbReference type="EMBL" id="KAK1741590.1"/>
    </source>
</evidence>
<proteinExistence type="predicted"/>
<dbReference type="Proteomes" id="UP001224775">
    <property type="component" value="Unassembled WGS sequence"/>
</dbReference>
<keyword evidence="4" id="KW-1185">Reference proteome</keyword>
<protein>
    <submittedName>
        <fullName evidence="3">Uncharacterized protein</fullName>
    </submittedName>
</protein>
<feature type="region of interest" description="Disordered" evidence="1">
    <location>
        <begin position="367"/>
        <end position="386"/>
    </location>
</feature>
<reference evidence="3" key="1">
    <citation type="submission" date="2023-06" db="EMBL/GenBank/DDBJ databases">
        <title>Survivors Of The Sea: Transcriptome response of Skeletonema marinoi to long-term dormancy.</title>
        <authorList>
            <person name="Pinder M.I.M."/>
            <person name="Kourtchenko O."/>
            <person name="Robertson E.K."/>
            <person name="Larsson T."/>
            <person name="Maumus F."/>
            <person name="Osuna-Cruz C.M."/>
            <person name="Vancaester E."/>
            <person name="Stenow R."/>
            <person name="Vandepoele K."/>
            <person name="Ploug H."/>
            <person name="Bruchert V."/>
            <person name="Godhe A."/>
            <person name="Topel M."/>
        </authorList>
    </citation>
    <scope>NUCLEOTIDE SEQUENCE</scope>
    <source>
        <strain evidence="3">R05AC</strain>
    </source>
</reference>
<evidence type="ECO:0000256" key="1">
    <source>
        <dbReference type="SAM" id="MobiDB-lite"/>
    </source>
</evidence>